<accession>A0A9N9CTG5</accession>
<reference evidence="1" key="1">
    <citation type="submission" date="2021-06" db="EMBL/GenBank/DDBJ databases">
        <authorList>
            <person name="Kallberg Y."/>
            <person name="Tangrot J."/>
            <person name="Rosling A."/>
        </authorList>
    </citation>
    <scope>NUCLEOTIDE SEQUENCE</scope>
    <source>
        <strain evidence="1">87-6 pot B 2015</strain>
    </source>
</reference>
<comment type="caution">
    <text evidence="1">The sequence shown here is derived from an EMBL/GenBank/DDBJ whole genome shotgun (WGS) entry which is preliminary data.</text>
</comment>
<evidence type="ECO:0000313" key="2">
    <source>
        <dbReference type="Proteomes" id="UP000789375"/>
    </source>
</evidence>
<organism evidence="1 2">
    <name type="scientific">Funneliformis mosseae</name>
    <name type="common">Endomycorrhizal fungus</name>
    <name type="synonym">Glomus mosseae</name>
    <dbReference type="NCBI Taxonomy" id="27381"/>
    <lineage>
        <taxon>Eukaryota</taxon>
        <taxon>Fungi</taxon>
        <taxon>Fungi incertae sedis</taxon>
        <taxon>Mucoromycota</taxon>
        <taxon>Glomeromycotina</taxon>
        <taxon>Glomeromycetes</taxon>
        <taxon>Glomerales</taxon>
        <taxon>Glomeraceae</taxon>
        <taxon>Funneliformis</taxon>
    </lineage>
</organism>
<dbReference type="AlphaFoldDB" id="A0A9N9CTG5"/>
<protein>
    <submittedName>
        <fullName evidence="1">2827_t:CDS:1</fullName>
    </submittedName>
</protein>
<proteinExistence type="predicted"/>
<evidence type="ECO:0000313" key="1">
    <source>
        <dbReference type="EMBL" id="CAG8614515.1"/>
    </source>
</evidence>
<keyword evidence="2" id="KW-1185">Reference proteome</keyword>
<sequence length="60" mass="6710">MTSRLPFHQKQLSNAIDELQAIILQLSVENLCLILSETGISFDNIKFYATSAIAKSDVIR</sequence>
<dbReference type="EMBL" id="CAJVPP010002885">
    <property type="protein sequence ID" value="CAG8614515.1"/>
    <property type="molecule type" value="Genomic_DNA"/>
</dbReference>
<gene>
    <name evidence="1" type="ORF">FMOSSE_LOCUS9647</name>
</gene>
<dbReference type="Proteomes" id="UP000789375">
    <property type="component" value="Unassembled WGS sequence"/>
</dbReference>
<name>A0A9N9CTG5_FUNMO</name>